<keyword evidence="1" id="KW-0863">Zinc-finger</keyword>
<keyword evidence="1" id="KW-0862">Zinc</keyword>
<comment type="caution">
    <text evidence="4">The sequence shown here is derived from an EMBL/GenBank/DDBJ whole genome shotgun (WGS) entry which is preliminary data.</text>
</comment>
<evidence type="ECO:0000313" key="4">
    <source>
        <dbReference type="EMBL" id="RVW58485.1"/>
    </source>
</evidence>
<keyword evidence="1" id="KW-0479">Metal-binding</keyword>
<sequence>MKETETIVEMITRFTDIVNGLEALGKTYKESEKVMKILRSLPSKWHTKKLQEGEDKKKKSIALKATTKEEEDVEEEKPSDEDDDLALITRKLNKFMRGERFRGRKFTSRRDPSKKESSSHGDKEKWEEKRELTCFKCKKPGHIKYDCPLQE</sequence>
<dbReference type="SMART" id="SM00343">
    <property type="entry name" value="ZnF_C2HC"/>
    <property type="match status" value="1"/>
</dbReference>
<dbReference type="Pfam" id="PF00098">
    <property type="entry name" value="zf-CCHC"/>
    <property type="match status" value="1"/>
</dbReference>
<dbReference type="PROSITE" id="PS50158">
    <property type="entry name" value="ZF_CCHC"/>
    <property type="match status" value="1"/>
</dbReference>
<dbReference type="InterPro" id="IPR001878">
    <property type="entry name" value="Znf_CCHC"/>
</dbReference>
<reference evidence="4 5" key="1">
    <citation type="journal article" date="2018" name="PLoS Genet.">
        <title>Population sequencing reveals clonal diversity and ancestral inbreeding in the grapevine cultivar Chardonnay.</title>
        <authorList>
            <person name="Roach M.J."/>
            <person name="Johnson D.L."/>
            <person name="Bohlmann J."/>
            <person name="van Vuuren H.J."/>
            <person name="Jones S.J."/>
            <person name="Pretorius I.S."/>
            <person name="Schmidt S.A."/>
            <person name="Borneman A.R."/>
        </authorList>
    </citation>
    <scope>NUCLEOTIDE SEQUENCE [LARGE SCALE GENOMIC DNA]</scope>
    <source>
        <strain evidence="5">cv. Chardonnay</strain>
        <tissue evidence="4">Leaf</tissue>
    </source>
</reference>
<feature type="region of interest" description="Disordered" evidence="2">
    <location>
        <begin position="103"/>
        <end position="128"/>
    </location>
</feature>
<organism evidence="4 5">
    <name type="scientific">Vitis vinifera</name>
    <name type="common">Grape</name>
    <dbReference type="NCBI Taxonomy" id="29760"/>
    <lineage>
        <taxon>Eukaryota</taxon>
        <taxon>Viridiplantae</taxon>
        <taxon>Streptophyta</taxon>
        <taxon>Embryophyta</taxon>
        <taxon>Tracheophyta</taxon>
        <taxon>Spermatophyta</taxon>
        <taxon>Magnoliopsida</taxon>
        <taxon>eudicotyledons</taxon>
        <taxon>Gunneridae</taxon>
        <taxon>Pentapetalae</taxon>
        <taxon>rosids</taxon>
        <taxon>Vitales</taxon>
        <taxon>Vitaceae</taxon>
        <taxon>Viteae</taxon>
        <taxon>Vitis</taxon>
    </lineage>
</organism>
<feature type="compositionally biased region" description="Acidic residues" evidence="2">
    <location>
        <begin position="69"/>
        <end position="85"/>
    </location>
</feature>
<feature type="domain" description="CCHC-type" evidence="3">
    <location>
        <begin position="134"/>
        <end position="148"/>
    </location>
</feature>
<name>A0A438FET1_VITVI</name>
<dbReference type="Pfam" id="PF14223">
    <property type="entry name" value="Retrotran_gag_2"/>
    <property type="match status" value="1"/>
</dbReference>
<dbReference type="InterPro" id="IPR036875">
    <property type="entry name" value="Znf_CCHC_sf"/>
</dbReference>
<dbReference type="AlphaFoldDB" id="A0A438FET1"/>
<dbReference type="GO" id="GO:0003676">
    <property type="term" value="F:nucleic acid binding"/>
    <property type="evidence" value="ECO:0007669"/>
    <property type="project" value="InterPro"/>
</dbReference>
<gene>
    <name evidence="4" type="ORF">CK203_113648</name>
</gene>
<dbReference type="SUPFAM" id="SSF57756">
    <property type="entry name" value="Retrovirus zinc finger-like domains"/>
    <property type="match status" value="1"/>
</dbReference>
<dbReference type="Proteomes" id="UP000288805">
    <property type="component" value="Unassembled WGS sequence"/>
</dbReference>
<dbReference type="GO" id="GO:0008270">
    <property type="term" value="F:zinc ion binding"/>
    <property type="evidence" value="ECO:0007669"/>
    <property type="project" value="UniProtKB-KW"/>
</dbReference>
<dbReference type="EMBL" id="QGNW01000948">
    <property type="protein sequence ID" value="RVW58485.1"/>
    <property type="molecule type" value="Genomic_DNA"/>
</dbReference>
<proteinExistence type="predicted"/>
<evidence type="ECO:0000256" key="1">
    <source>
        <dbReference type="PROSITE-ProRule" id="PRU00047"/>
    </source>
</evidence>
<evidence type="ECO:0000313" key="5">
    <source>
        <dbReference type="Proteomes" id="UP000288805"/>
    </source>
</evidence>
<accession>A0A438FET1</accession>
<protein>
    <recommendedName>
        <fullName evidence="3">CCHC-type domain-containing protein</fullName>
    </recommendedName>
</protein>
<dbReference type="Gene3D" id="4.10.60.10">
    <property type="entry name" value="Zinc finger, CCHC-type"/>
    <property type="match status" value="1"/>
</dbReference>
<feature type="compositionally biased region" description="Basic and acidic residues" evidence="2">
    <location>
        <begin position="108"/>
        <end position="128"/>
    </location>
</feature>
<evidence type="ECO:0000259" key="3">
    <source>
        <dbReference type="PROSITE" id="PS50158"/>
    </source>
</evidence>
<evidence type="ECO:0000256" key="2">
    <source>
        <dbReference type="SAM" id="MobiDB-lite"/>
    </source>
</evidence>
<feature type="region of interest" description="Disordered" evidence="2">
    <location>
        <begin position="45"/>
        <end position="85"/>
    </location>
</feature>